<evidence type="ECO:0000313" key="4">
    <source>
        <dbReference type="Proteomes" id="UP000184188"/>
    </source>
</evidence>
<organism evidence="3 4">
    <name type="scientific">Penicilliopsis zonata CBS 506.65</name>
    <dbReference type="NCBI Taxonomy" id="1073090"/>
    <lineage>
        <taxon>Eukaryota</taxon>
        <taxon>Fungi</taxon>
        <taxon>Dikarya</taxon>
        <taxon>Ascomycota</taxon>
        <taxon>Pezizomycotina</taxon>
        <taxon>Eurotiomycetes</taxon>
        <taxon>Eurotiomycetidae</taxon>
        <taxon>Eurotiales</taxon>
        <taxon>Aspergillaceae</taxon>
        <taxon>Penicilliopsis</taxon>
    </lineage>
</organism>
<dbReference type="Proteomes" id="UP000184188">
    <property type="component" value="Unassembled WGS sequence"/>
</dbReference>
<dbReference type="Gene3D" id="3.40.50.1580">
    <property type="entry name" value="Nucleoside phosphorylase domain"/>
    <property type="match status" value="1"/>
</dbReference>
<dbReference type="Pfam" id="PF22893">
    <property type="entry name" value="ULD_2"/>
    <property type="match status" value="1"/>
</dbReference>
<dbReference type="STRING" id="1073090.A0A1L9SH65"/>
<dbReference type="PANTHER" id="PTHR46082:SF6">
    <property type="entry name" value="AAA+ ATPASE DOMAIN-CONTAINING PROTEIN-RELATED"/>
    <property type="match status" value="1"/>
</dbReference>
<dbReference type="VEuPathDB" id="FungiDB:ASPZODRAFT_96755"/>
<sequence>MMKPPPHCRDDFEIAIICALQTESDAVEAVLEERWEYTLGKAQADPNSYITGRICRHNVVLVSLPGMGKARAASATASLLSSFPAVKLGLVVGVCGGVPTDPTDTTREVLLGDAIISTGIVQYDFGRRLPNKMVRKTDGPGGHLSRPSKEIQSFLRQVSGLGGRRRLEDHTLRYLTEISTVRYPGQSEDRLYHPTYRHRHYTGEVCTRCAADDGETCERVHEISCDESGCGDVNLVSRRRRLTQGTPQIHFGLVASGDLVMKSGGHRDEIAKTERAIAFEMEGAGVCDNVPTVIIKGVCDYADSHKNKKWQAYAAAVGAACMKAFLRQWIVADQASQIEEITRTSGSSSRRADDPWLYKTSLFLDPRSEEASLVESYDYVYFVMVVVIWNLQQRLKTRRFVASLLLALHHLCLSPLSPLSWRCVRFEDALGRRQLLPFELCRNLEAFDKFLIDNFQAQPGWHRVRQGEYLMVSGRFGGAVITPQQWLYTIQPGGLLTMVIQVDSKRNGCPRCGQKVLQAGIPCGACLLHILNPDTALAARPVGPRTVETTAIAQESEVNALQFKYTYSIKPARPIVSTSRLITDGLWPPIKRYWMCCSCRGVNITSLSPFRCQECTHDRCVVCTT</sequence>
<dbReference type="Pfam" id="PF01048">
    <property type="entry name" value="PNP_UDP_1"/>
    <property type="match status" value="1"/>
</dbReference>
<dbReference type="AlphaFoldDB" id="A0A1L9SH65"/>
<reference evidence="4" key="1">
    <citation type="journal article" date="2017" name="Genome Biol.">
        <title>Comparative genomics reveals high biological diversity and specific adaptations in the industrially and medically important fungal genus Aspergillus.</title>
        <authorList>
            <person name="de Vries R.P."/>
            <person name="Riley R."/>
            <person name="Wiebenga A."/>
            <person name="Aguilar-Osorio G."/>
            <person name="Amillis S."/>
            <person name="Uchima C.A."/>
            <person name="Anderluh G."/>
            <person name="Asadollahi M."/>
            <person name="Askin M."/>
            <person name="Barry K."/>
            <person name="Battaglia E."/>
            <person name="Bayram O."/>
            <person name="Benocci T."/>
            <person name="Braus-Stromeyer S.A."/>
            <person name="Caldana C."/>
            <person name="Canovas D."/>
            <person name="Cerqueira G.C."/>
            <person name="Chen F."/>
            <person name="Chen W."/>
            <person name="Choi C."/>
            <person name="Clum A."/>
            <person name="Dos Santos R.A."/>
            <person name="Damasio A.R."/>
            <person name="Diallinas G."/>
            <person name="Emri T."/>
            <person name="Fekete E."/>
            <person name="Flipphi M."/>
            <person name="Freyberg S."/>
            <person name="Gallo A."/>
            <person name="Gournas C."/>
            <person name="Habgood R."/>
            <person name="Hainaut M."/>
            <person name="Harispe M.L."/>
            <person name="Henrissat B."/>
            <person name="Hilden K.S."/>
            <person name="Hope R."/>
            <person name="Hossain A."/>
            <person name="Karabika E."/>
            <person name="Karaffa L."/>
            <person name="Karanyi Z."/>
            <person name="Krasevec N."/>
            <person name="Kuo A."/>
            <person name="Kusch H."/>
            <person name="LaButti K."/>
            <person name="Lagendijk E.L."/>
            <person name="Lapidus A."/>
            <person name="Levasseur A."/>
            <person name="Lindquist E."/>
            <person name="Lipzen A."/>
            <person name="Logrieco A.F."/>
            <person name="MacCabe A."/>
            <person name="Maekelae M.R."/>
            <person name="Malavazi I."/>
            <person name="Melin P."/>
            <person name="Meyer V."/>
            <person name="Mielnichuk N."/>
            <person name="Miskei M."/>
            <person name="Molnar A.P."/>
            <person name="Mule G."/>
            <person name="Ngan C.Y."/>
            <person name="Orejas M."/>
            <person name="Orosz E."/>
            <person name="Ouedraogo J.P."/>
            <person name="Overkamp K.M."/>
            <person name="Park H.-S."/>
            <person name="Perrone G."/>
            <person name="Piumi F."/>
            <person name="Punt P.J."/>
            <person name="Ram A.F."/>
            <person name="Ramon A."/>
            <person name="Rauscher S."/>
            <person name="Record E."/>
            <person name="Riano-Pachon D.M."/>
            <person name="Robert V."/>
            <person name="Roehrig J."/>
            <person name="Ruller R."/>
            <person name="Salamov A."/>
            <person name="Salih N.S."/>
            <person name="Samson R.A."/>
            <person name="Sandor E."/>
            <person name="Sanguinetti M."/>
            <person name="Schuetze T."/>
            <person name="Sepcic K."/>
            <person name="Shelest E."/>
            <person name="Sherlock G."/>
            <person name="Sophianopoulou V."/>
            <person name="Squina F.M."/>
            <person name="Sun H."/>
            <person name="Susca A."/>
            <person name="Todd R.B."/>
            <person name="Tsang A."/>
            <person name="Unkles S.E."/>
            <person name="van de Wiele N."/>
            <person name="van Rossen-Uffink D."/>
            <person name="Oliveira J.V."/>
            <person name="Vesth T.C."/>
            <person name="Visser J."/>
            <person name="Yu J.-H."/>
            <person name="Zhou M."/>
            <person name="Andersen M.R."/>
            <person name="Archer D.B."/>
            <person name="Baker S.E."/>
            <person name="Benoit I."/>
            <person name="Brakhage A.A."/>
            <person name="Braus G.H."/>
            <person name="Fischer R."/>
            <person name="Frisvad J.C."/>
            <person name="Goldman G.H."/>
            <person name="Houbraken J."/>
            <person name="Oakley B."/>
            <person name="Pocsi I."/>
            <person name="Scazzocchio C."/>
            <person name="Seiboth B."/>
            <person name="vanKuyk P.A."/>
            <person name="Wortman J."/>
            <person name="Dyer P.S."/>
            <person name="Grigoriev I.V."/>
        </authorList>
    </citation>
    <scope>NUCLEOTIDE SEQUENCE [LARGE SCALE GENOMIC DNA]</scope>
    <source>
        <strain evidence="4">CBS 506.65</strain>
    </source>
</reference>
<dbReference type="InterPro" id="IPR035994">
    <property type="entry name" value="Nucleoside_phosphorylase_sf"/>
</dbReference>
<evidence type="ECO:0000259" key="1">
    <source>
        <dbReference type="Pfam" id="PF01048"/>
    </source>
</evidence>
<dbReference type="GO" id="GO:0009116">
    <property type="term" value="P:nucleoside metabolic process"/>
    <property type="evidence" value="ECO:0007669"/>
    <property type="project" value="InterPro"/>
</dbReference>
<feature type="domain" description="Nucleoside phosphorylase" evidence="1">
    <location>
        <begin position="13"/>
        <end position="131"/>
    </location>
</feature>
<evidence type="ECO:0000259" key="2">
    <source>
        <dbReference type="Pfam" id="PF22893"/>
    </source>
</evidence>
<name>A0A1L9SH65_9EURO</name>
<dbReference type="GO" id="GO:0003824">
    <property type="term" value="F:catalytic activity"/>
    <property type="evidence" value="ECO:0007669"/>
    <property type="project" value="InterPro"/>
</dbReference>
<dbReference type="OrthoDB" id="20872at2759"/>
<dbReference type="InterPro" id="IPR053137">
    <property type="entry name" value="NLR-like"/>
</dbReference>
<keyword evidence="4" id="KW-1185">Reference proteome</keyword>
<feature type="domain" description="Ubiquitin-like" evidence="2">
    <location>
        <begin position="423"/>
        <end position="502"/>
    </location>
</feature>
<dbReference type="RefSeq" id="XP_022581001.1">
    <property type="nucleotide sequence ID" value="XM_022730537.1"/>
</dbReference>
<protein>
    <submittedName>
        <fullName evidence="3">Uncharacterized protein</fullName>
    </submittedName>
</protein>
<gene>
    <name evidence="3" type="ORF">ASPZODRAFT_96755</name>
</gene>
<dbReference type="GeneID" id="34617001"/>
<dbReference type="InterPro" id="IPR000845">
    <property type="entry name" value="Nucleoside_phosphorylase_d"/>
</dbReference>
<dbReference type="PANTHER" id="PTHR46082">
    <property type="entry name" value="ATP/GTP-BINDING PROTEIN-RELATED"/>
    <property type="match status" value="1"/>
</dbReference>
<dbReference type="EMBL" id="KV878342">
    <property type="protein sequence ID" value="OJJ46491.1"/>
    <property type="molecule type" value="Genomic_DNA"/>
</dbReference>
<evidence type="ECO:0000313" key="3">
    <source>
        <dbReference type="EMBL" id="OJJ46491.1"/>
    </source>
</evidence>
<dbReference type="InterPro" id="IPR054464">
    <property type="entry name" value="ULD_fung"/>
</dbReference>
<accession>A0A1L9SH65</accession>
<dbReference type="SUPFAM" id="SSF53167">
    <property type="entry name" value="Purine and uridine phosphorylases"/>
    <property type="match status" value="1"/>
</dbReference>
<proteinExistence type="predicted"/>